<evidence type="ECO:0000313" key="3">
    <source>
        <dbReference type="Proteomes" id="UP000440004"/>
    </source>
</evidence>
<sequence>MKYLDKIKCFSKEFIILGVVLIVVLGLILGYLIADLYSKYNRVNEITRSQELSEISEVSVSDIRLEENATIVYSRIYLKCNELNQEQRVAEDSHLGKNKDELEKVFVGWNIVEFTPDKLILEKSIDSYSPQYYKISTYDNPDGEKMVAVYTFDMEGVEVLHTVTSTPIALLHHNEIPKLEEGIFVKEKEELYDMLENYE</sequence>
<organism evidence="2 3">
    <name type="scientific">Alkalibaculum sporogenes</name>
    <dbReference type="NCBI Taxonomy" id="2655001"/>
    <lineage>
        <taxon>Bacteria</taxon>
        <taxon>Bacillati</taxon>
        <taxon>Bacillota</taxon>
        <taxon>Clostridia</taxon>
        <taxon>Eubacteriales</taxon>
        <taxon>Eubacteriaceae</taxon>
        <taxon>Alkalibaculum</taxon>
    </lineage>
</organism>
<dbReference type="AlphaFoldDB" id="A0A6A7KC96"/>
<proteinExistence type="predicted"/>
<dbReference type="Proteomes" id="UP000440004">
    <property type="component" value="Unassembled WGS sequence"/>
</dbReference>
<keyword evidence="1" id="KW-1133">Transmembrane helix</keyword>
<keyword evidence="1" id="KW-0472">Membrane</keyword>
<reference evidence="2 3" key="1">
    <citation type="submission" date="2019-10" db="EMBL/GenBank/DDBJ databases">
        <title>Alkalibaculum tamaniensis sp.nov., a new alkaliphilic acetogen, isolated on methoxylated aromatics from a mud volcano.</title>
        <authorList>
            <person name="Khomyakova M.A."/>
            <person name="Merkel A.Y."/>
            <person name="Bonch-Osmolovskaya E.A."/>
            <person name="Slobodkin A.I."/>
        </authorList>
    </citation>
    <scope>NUCLEOTIDE SEQUENCE [LARGE SCALE GENOMIC DNA]</scope>
    <source>
        <strain evidence="2 3">M08DMB</strain>
    </source>
</reference>
<dbReference type="EMBL" id="WHNX01000037">
    <property type="protein sequence ID" value="MPW27054.1"/>
    <property type="molecule type" value="Genomic_DNA"/>
</dbReference>
<feature type="transmembrane region" description="Helical" evidence="1">
    <location>
        <begin position="14"/>
        <end position="34"/>
    </location>
</feature>
<evidence type="ECO:0000256" key="1">
    <source>
        <dbReference type="SAM" id="Phobius"/>
    </source>
</evidence>
<keyword evidence="3" id="KW-1185">Reference proteome</keyword>
<comment type="caution">
    <text evidence="2">The sequence shown here is derived from an EMBL/GenBank/DDBJ whole genome shotgun (WGS) entry which is preliminary data.</text>
</comment>
<evidence type="ECO:0008006" key="4">
    <source>
        <dbReference type="Google" id="ProtNLM"/>
    </source>
</evidence>
<protein>
    <recommendedName>
        <fullName evidence="4">Bypass of forespore C C-terminal domain-containing protein</fullName>
    </recommendedName>
</protein>
<accession>A0A6A7KC96</accession>
<dbReference type="RefSeq" id="WP_152806408.1">
    <property type="nucleotide sequence ID" value="NZ_WHNX01000037.1"/>
</dbReference>
<name>A0A6A7KC96_9FIRM</name>
<keyword evidence="1" id="KW-0812">Transmembrane</keyword>
<gene>
    <name evidence="2" type="ORF">GC105_14815</name>
</gene>
<evidence type="ECO:0000313" key="2">
    <source>
        <dbReference type="EMBL" id="MPW27054.1"/>
    </source>
</evidence>